<accession>A0ABV7Z934</accession>
<dbReference type="PANTHER" id="PTHR45138">
    <property type="entry name" value="REGULATORY COMPONENTS OF SENSORY TRANSDUCTION SYSTEM"/>
    <property type="match status" value="1"/>
</dbReference>
<protein>
    <submittedName>
        <fullName evidence="3">GGDEF domain-containing protein</fullName>
    </submittedName>
</protein>
<dbReference type="EMBL" id="JBHRZG010000008">
    <property type="protein sequence ID" value="MFC3832765.1"/>
    <property type="molecule type" value="Genomic_DNA"/>
</dbReference>
<dbReference type="RefSeq" id="WP_322473990.1">
    <property type="nucleotide sequence ID" value="NZ_JBHRZG010000008.1"/>
</dbReference>
<keyword evidence="4" id="KW-1185">Reference proteome</keyword>
<organism evidence="3 4">
    <name type="scientific">Deinococcus rufus</name>
    <dbReference type="NCBI Taxonomy" id="2136097"/>
    <lineage>
        <taxon>Bacteria</taxon>
        <taxon>Thermotogati</taxon>
        <taxon>Deinococcota</taxon>
        <taxon>Deinococci</taxon>
        <taxon>Deinococcales</taxon>
        <taxon>Deinococcaceae</taxon>
        <taxon>Deinococcus</taxon>
    </lineage>
</organism>
<dbReference type="SUPFAM" id="SSF55073">
    <property type="entry name" value="Nucleotide cyclase"/>
    <property type="match status" value="1"/>
</dbReference>
<dbReference type="InterPro" id="IPR043128">
    <property type="entry name" value="Rev_trsase/Diguanyl_cyclase"/>
</dbReference>
<dbReference type="Proteomes" id="UP001595803">
    <property type="component" value="Unassembled WGS sequence"/>
</dbReference>
<reference evidence="4" key="1">
    <citation type="journal article" date="2019" name="Int. J. Syst. Evol. Microbiol.">
        <title>The Global Catalogue of Microorganisms (GCM) 10K type strain sequencing project: providing services to taxonomists for standard genome sequencing and annotation.</title>
        <authorList>
            <consortium name="The Broad Institute Genomics Platform"/>
            <consortium name="The Broad Institute Genome Sequencing Center for Infectious Disease"/>
            <person name="Wu L."/>
            <person name="Ma J."/>
        </authorList>
    </citation>
    <scope>NUCLEOTIDE SEQUENCE [LARGE SCALE GENOMIC DNA]</scope>
    <source>
        <strain evidence="4">CCTCC AB 2017081</strain>
    </source>
</reference>
<evidence type="ECO:0000313" key="4">
    <source>
        <dbReference type="Proteomes" id="UP001595803"/>
    </source>
</evidence>
<feature type="transmembrane region" description="Helical" evidence="1">
    <location>
        <begin position="94"/>
        <end position="112"/>
    </location>
</feature>
<dbReference type="NCBIfam" id="TIGR00254">
    <property type="entry name" value="GGDEF"/>
    <property type="match status" value="1"/>
</dbReference>
<dbReference type="InterPro" id="IPR050469">
    <property type="entry name" value="Diguanylate_Cyclase"/>
</dbReference>
<dbReference type="CDD" id="cd01949">
    <property type="entry name" value="GGDEF"/>
    <property type="match status" value="1"/>
</dbReference>
<comment type="caution">
    <text evidence="3">The sequence shown here is derived from an EMBL/GenBank/DDBJ whole genome shotgun (WGS) entry which is preliminary data.</text>
</comment>
<keyword evidence="1" id="KW-1133">Transmembrane helix</keyword>
<sequence>MAAQRGHPEPWIAAVPGLPQEFTPPQLREQLRRRIYVAALWLGLVVLALLWLVGSTRPQSTGLQASVNALLMGTCVLALWWLRTDRPLQPIERTLYAANTVAALVQFSLTRTGTVSDAALLIASTHLLLIANAIVGYLAFRVREGALFSLGSYALAVAICTWGLSTRPDSGLMLTAVRLHVSVATLLLLVYALAWYRSSYLKISVEHELLARQALTDPLTGLPNRHATYAAIEQLLAQFRQGQPGSVILLDVDHFKAVNDTYGHPAGDRVLISLADTLRAHVDAAHTPGRWGGEEFILVLPGVDVAQATGLAERLRTHLHTTPHPDVGTVTASFGVTAPVPGDDLARLTARADQALYRAKSAGRNRVEIHHASEPLPALEAPG</sequence>
<dbReference type="InterPro" id="IPR029787">
    <property type="entry name" value="Nucleotide_cyclase"/>
</dbReference>
<feature type="transmembrane region" description="Helical" evidence="1">
    <location>
        <begin position="65"/>
        <end position="82"/>
    </location>
</feature>
<feature type="transmembrane region" description="Helical" evidence="1">
    <location>
        <begin position="118"/>
        <end position="140"/>
    </location>
</feature>
<dbReference type="InterPro" id="IPR000160">
    <property type="entry name" value="GGDEF_dom"/>
</dbReference>
<feature type="domain" description="GGDEF" evidence="2">
    <location>
        <begin position="243"/>
        <end position="372"/>
    </location>
</feature>
<feature type="transmembrane region" description="Helical" evidence="1">
    <location>
        <begin position="35"/>
        <end position="53"/>
    </location>
</feature>
<keyword evidence="1" id="KW-0812">Transmembrane</keyword>
<dbReference type="Pfam" id="PF00990">
    <property type="entry name" value="GGDEF"/>
    <property type="match status" value="1"/>
</dbReference>
<evidence type="ECO:0000256" key="1">
    <source>
        <dbReference type="SAM" id="Phobius"/>
    </source>
</evidence>
<dbReference type="PROSITE" id="PS50887">
    <property type="entry name" value="GGDEF"/>
    <property type="match status" value="1"/>
</dbReference>
<feature type="transmembrane region" description="Helical" evidence="1">
    <location>
        <begin position="177"/>
        <end position="196"/>
    </location>
</feature>
<proteinExistence type="predicted"/>
<evidence type="ECO:0000313" key="3">
    <source>
        <dbReference type="EMBL" id="MFC3832765.1"/>
    </source>
</evidence>
<name>A0ABV7Z934_9DEIO</name>
<gene>
    <name evidence="3" type="ORF">ACFOSB_07840</name>
</gene>
<feature type="transmembrane region" description="Helical" evidence="1">
    <location>
        <begin position="147"/>
        <end position="165"/>
    </location>
</feature>
<keyword evidence="1" id="KW-0472">Membrane</keyword>
<dbReference type="SMART" id="SM00267">
    <property type="entry name" value="GGDEF"/>
    <property type="match status" value="1"/>
</dbReference>
<dbReference type="PANTHER" id="PTHR45138:SF9">
    <property type="entry name" value="DIGUANYLATE CYCLASE DGCM-RELATED"/>
    <property type="match status" value="1"/>
</dbReference>
<dbReference type="Gene3D" id="3.30.70.270">
    <property type="match status" value="1"/>
</dbReference>
<evidence type="ECO:0000259" key="2">
    <source>
        <dbReference type="PROSITE" id="PS50887"/>
    </source>
</evidence>